<dbReference type="InterPro" id="IPR020846">
    <property type="entry name" value="MFS_dom"/>
</dbReference>
<dbReference type="GO" id="GO:0022857">
    <property type="term" value="F:transmembrane transporter activity"/>
    <property type="evidence" value="ECO:0007669"/>
    <property type="project" value="InterPro"/>
</dbReference>
<dbReference type="PANTHER" id="PTHR43045">
    <property type="entry name" value="SHIKIMATE TRANSPORTER"/>
    <property type="match status" value="1"/>
</dbReference>
<comment type="caution">
    <text evidence="9">The sequence shown here is derived from an EMBL/GenBank/DDBJ whole genome shotgun (WGS) entry which is preliminary data.</text>
</comment>
<reference evidence="9 10" key="1">
    <citation type="submission" date="2018-08" db="EMBL/GenBank/DDBJ databases">
        <title>Genomic Encyclopedia of Archaeal and Bacterial Type Strains, Phase II (KMG-II): from individual species to whole genera.</title>
        <authorList>
            <person name="Goeker M."/>
        </authorList>
    </citation>
    <scope>NUCLEOTIDE SEQUENCE [LARGE SCALE GENOMIC DNA]</scope>
    <source>
        <strain evidence="9 10">DSM 5002</strain>
    </source>
</reference>
<keyword evidence="3" id="KW-1003">Cell membrane</keyword>
<dbReference type="InterPro" id="IPR005828">
    <property type="entry name" value="MFS_sugar_transport-like"/>
</dbReference>
<keyword evidence="4 7" id="KW-0812">Transmembrane</keyword>
<feature type="transmembrane region" description="Helical" evidence="7">
    <location>
        <begin position="122"/>
        <end position="142"/>
    </location>
</feature>
<keyword evidence="9" id="KW-0762">Sugar transport</keyword>
<organism evidence="9 10">
    <name type="scientific">Dichotomicrobium thermohalophilum</name>
    <dbReference type="NCBI Taxonomy" id="933063"/>
    <lineage>
        <taxon>Bacteria</taxon>
        <taxon>Pseudomonadati</taxon>
        <taxon>Pseudomonadota</taxon>
        <taxon>Alphaproteobacteria</taxon>
        <taxon>Hyphomicrobiales</taxon>
        <taxon>Hyphomicrobiaceae</taxon>
        <taxon>Dichotomicrobium</taxon>
    </lineage>
</organism>
<evidence type="ECO:0000256" key="6">
    <source>
        <dbReference type="ARBA" id="ARBA00023136"/>
    </source>
</evidence>
<gene>
    <name evidence="9" type="ORF">BXY53_0312</name>
</gene>
<evidence type="ECO:0000259" key="8">
    <source>
        <dbReference type="PROSITE" id="PS50850"/>
    </source>
</evidence>
<dbReference type="SUPFAM" id="SSF103473">
    <property type="entry name" value="MFS general substrate transporter"/>
    <property type="match status" value="1"/>
</dbReference>
<evidence type="ECO:0000313" key="10">
    <source>
        <dbReference type="Proteomes" id="UP000266273"/>
    </source>
</evidence>
<dbReference type="RefSeq" id="WP_245410321.1">
    <property type="nucleotide sequence ID" value="NZ_QXDF01000001.1"/>
</dbReference>
<feature type="transmembrane region" description="Helical" evidence="7">
    <location>
        <begin position="202"/>
        <end position="221"/>
    </location>
</feature>
<name>A0A397Q271_9HYPH</name>
<feature type="domain" description="Major facilitator superfamily (MFS) profile" evidence="8">
    <location>
        <begin position="26"/>
        <end position="543"/>
    </location>
</feature>
<dbReference type="InterPro" id="IPR036259">
    <property type="entry name" value="MFS_trans_sf"/>
</dbReference>
<evidence type="ECO:0000256" key="3">
    <source>
        <dbReference type="ARBA" id="ARBA00022475"/>
    </source>
</evidence>
<dbReference type="Pfam" id="PF00083">
    <property type="entry name" value="Sugar_tr"/>
    <property type="match status" value="1"/>
</dbReference>
<feature type="transmembrane region" description="Helical" evidence="7">
    <location>
        <begin position="163"/>
        <end position="190"/>
    </location>
</feature>
<dbReference type="FunFam" id="1.20.1250.20:FF:000001">
    <property type="entry name" value="Dicarboxylate MFS transporter"/>
    <property type="match status" value="1"/>
</dbReference>
<protein>
    <submittedName>
        <fullName evidence="9">Sugar transport protein</fullName>
    </submittedName>
</protein>
<feature type="transmembrane region" description="Helical" evidence="7">
    <location>
        <begin position="521"/>
        <end position="539"/>
    </location>
</feature>
<keyword evidence="5 7" id="KW-1133">Transmembrane helix</keyword>
<evidence type="ECO:0000313" key="9">
    <source>
        <dbReference type="EMBL" id="RIA55252.1"/>
    </source>
</evidence>
<accession>A0A397Q271</accession>
<keyword evidence="10" id="KW-1185">Reference proteome</keyword>
<feature type="transmembrane region" description="Helical" evidence="7">
    <location>
        <begin position="321"/>
        <end position="341"/>
    </location>
</feature>
<evidence type="ECO:0000256" key="2">
    <source>
        <dbReference type="ARBA" id="ARBA00022448"/>
    </source>
</evidence>
<comment type="subcellular location">
    <subcellularLocation>
        <location evidence="1">Cell membrane</location>
        <topology evidence="1">Multi-pass membrane protein</topology>
    </subcellularLocation>
</comment>
<feature type="transmembrane region" description="Helical" evidence="7">
    <location>
        <begin position="289"/>
        <end position="309"/>
    </location>
</feature>
<feature type="transmembrane region" description="Helical" evidence="7">
    <location>
        <begin position="62"/>
        <end position="85"/>
    </location>
</feature>
<feature type="transmembrane region" description="Helical" evidence="7">
    <location>
        <begin position="497"/>
        <end position="515"/>
    </location>
</feature>
<feature type="transmembrane region" description="Helical" evidence="7">
    <location>
        <begin position="452"/>
        <end position="476"/>
    </location>
</feature>
<feature type="transmembrane region" description="Helical" evidence="7">
    <location>
        <begin position="255"/>
        <end position="277"/>
    </location>
</feature>
<evidence type="ECO:0000256" key="5">
    <source>
        <dbReference type="ARBA" id="ARBA00022989"/>
    </source>
</evidence>
<dbReference type="PANTHER" id="PTHR43045:SF7">
    <property type="entry name" value="MAJOR FACILITATOR SUPERFAMILY TRANSPORTER"/>
    <property type="match status" value="1"/>
</dbReference>
<dbReference type="AlphaFoldDB" id="A0A397Q271"/>
<keyword evidence="2" id="KW-0813">Transport</keyword>
<evidence type="ECO:0000256" key="7">
    <source>
        <dbReference type="SAM" id="Phobius"/>
    </source>
</evidence>
<sequence length="551" mass="60758">MVQVIRTRHQGVPDIIHIRPKELRKVTFASSIGTVFEWYDFFLYATLAPFFAFLFFPPGNETAALLAAFATYAAGFIVRPFGAILFGRFGDTVGRKYVFLVTILLMGGATFAVGLLPTFEQVGWLAPALLVTLRITQGLALGGEYGGAATYVAEHTVSEHRGYVTSLIQTTASGGFLLSLIVILLCRLAISEEDFAQWGWRIPFLLSLVLLILSIYIRLSLSESPLFQYIKSRGQASKRPLFDAFFRYPNNKNALLALLGAAAGQGVIWYTGQFYALFFLQITMKVDYLIAYGIMISALLISVPLFLFFGWLSDRIGRKQVILAGCLLAAMTYFPLFQMLAQAVNPDLVAFQERTEVTLRANPDNCQLHVFVGPWSNFTDCDQARDFLTDRGVSFNIVNVGPEAAQTITVAGGEPIPIENWQRGTNGEAVLSALREAGFPERADPRDINLPLAVFIIVVMIGYVAMVYAPIAALLVEMFPTQIRYTSVSLPYHIGNGWFGGMLPLISTAAVAATGNIYYGLWYPIIIAVMSIVIGGLFLRDTRGRELTETS</sequence>
<dbReference type="EMBL" id="QXDF01000001">
    <property type="protein sequence ID" value="RIA55252.1"/>
    <property type="molecule type" value="Genomic_DNA"/>
</dbReference>
<proteinExistence type="predicted"/>
<dbReference type="PROSITE" id="PS50850">
    <property type="entry name" value="MFS"/>
    <property type="match status" value="1"/>
</dbReference>
<keyword evidence="6 7" id="KW-0472">Membrane</keyword>
<evidence type="ECO:0000256" key="1">
    <source>
        <dbReference type="ARBA" id="ARBA00004651"/>
    </source>
</evidence>
<feature type="transmembrane region" description="Helical" evidence="7">
    <location>
        <begin position="97"/>
        <end position="116"/>
    </location>
</feature>
<dbReference type="Proteomes" id="UP000266273">
    <property type="component" value="Unassembled WGS sequence"/>
</dbReference>
<dbReference type="GO" id="GO:0005886">
    <property type="term" value="C:plasma membrane"/>
    <property type="evidence" value="ECO:0007669"/>
    <property type="project" value="UniProtKB-SubCell"/>
</dbReference>
<dbReference type="Gene3D" id="1.20.1250.20">
    <property type="entry name" value="MFS general substrate transporter like domains"/>
    <property type="match status" value="2"/>
</dbReference>
<evidence type="ECO:0000256" key="4">
    <source>
        <dbReference type="ARBA" id="ARBA00022692"/>
    </source>
</evidence>